<accession>A0A0A9F1F4</accession>
<dbReference type="EMBL" id="GBRH01191016">
    <property type="protein sequence ID" value="JAE06880.1"/>
    <property type="molecule type" value="Transcribed_RNA"/>
</dbReference>
<proteinExistence type="predicted"/>
<evidence type="ECO:0000313" key="1">
    <source>
        <dbReference type="EMBL" id="JAE06880.1"/>
    </source>
</evidence>
<organism evidence="1">
    <name type="scientific">Arundo donax</name>
    <name type="common">Giant reed</name>
    <name type="synonym">Donax arundinaceus</name>
    <dbReference type="NCBI Taxonomy" id="35708"/>
    <lineage>
        <taxon>Eukaryota</taxon>
        <taxon>Viridiplantae</taxon>
        <taxon>Streptophyta</taxon>
        <taxon>Embryophyta</taxon>
        <taxon>Tracheophyta</taxon>
        <taxon>Spermatophyta</taxon>
        <taxon>Magnoliopsida</taxon>
        <taxon>Liliopsida</taxon>
        <taxon>Poales</taxon>
        <taxon>Poaceae</taxon>
        <taxon>PACMAD clade</taxon>
        <taxon>Arundinoideae</taxon>
        <taxon>Arundineae</taxon>
        <taxon>Arundo</taxon>
    </lineage>
</organism>
<protein>
    <submittedName>
        <fullName evidence="1">Uncharacterized protein</fullName>
    </submittedName>
</protein>
<name>A0A0A9F1F4_ARUDO</name>
<reference evidence="1" key="1">
    <citation type="submission" date="2014-09" db="EMBL/GenBank/DDBJ databases">
        <authorList>
            <person name="Magalhaes I.L.F."/>
            <person name="Oliveira U."/>
            <person name="Santos F.R."/>
            <person name="Vidigal T.H.D.A."/>
            <person name="Brescovit A.D."/>
            <person name="Santos A.J."/>
        </authorList>
    </citation>
    <scope>NUCLEOTIDE SEQUENCE</scope>
    <source>
        <tissue evidence="1">Shoot tissue taken approximately 20 cm above the soil surface</tissue>
    </source>
</reference>
<sequence>MMLHTARPSGLALPASNIVKMASPKEGCLEHQSSHQGGHR</sequence>
<reference evidence="1" key="2">
    <citation type="journal article" date="2015" name="Data Brief">
        <title>Shoot transcriptome of the giant reed, Arundo donax.</title>
        <authorList>
            <person name="Barrero R.A."/>
            <person name="Guerrero F.D."/>
            <person name="Moolhuijzen P."/>
            <person name="Goolsby J.A."/>
            <person name="Tidwell J."/>
            <person name="Bellgard S.E."/>
            <person name="Bellgard M.I."/>
        </authorList>
    </citation>
    <scope>NUCLEOTIDE SEQUENCE</scope>
    <source>
        <tissue evidence="1">Shoot tissue taken approximately 20 cm above the soil surface</tissue>
    </source>
</reference>
<dbReference type="AlphaFoldDB" id="A0A0A9F1F4"/>